<accession>X8IVW6</accession>
<gene>
    <name evidence="1" type="ORF">HMPREF0581_0707</name>
</gene>
<dbReference type="Proteomes" id="UP000022645">
    <property type="component" value="Unassembled WGS sequence"/>
</dbReference>
<comment type="caution">
    <text evidence="1">The sequence shown here is derived from an EMBL/GenBank/DDBJ whole genome shotgun (WGS) entry which is preliminary data.</text>
</comment>
<evidence type="ECO:0000313" key="2">
    <source>
        <dbReference type="Proteomes" id="UP000022645"/>
    </source>
</evidence>
<evidence type="ECO:0000313" key="1">
    <source>
        <dbReference type="EMBL" id="EUC53349.1"/>
    </source>
</evidence>
<proteinExistence type="predicted"/>
<reference evidence="1 2" key="1">
    <citation type="submission" date="2014-01" db="EMBL/GenBank/DDBJ databases">
        <authorList>
            <person name="Durkin A.S."/>
            <person name="McCorrison J."/>
            <person name="Torralba M."/>
            <person name="Gillis M."/>
            <person name="Haft D.H."/>
            <person name="Methe B."/>
            <person name="Sutton G."/>
            <person name="Nelson K.E."/>
        </authorList>
    </citation>
    <scope>NUCLEOTIDE SEQUENCE [LARGE SCALE GENOMIC DNA]</scope>
    <source>
        <strain evidence="1 2">ATCC 33093</strain>
    </source>
</reference>
<organism evidence="1 2">
    <name type="scientific">Mogibacterium timidum ATCC 33093</name>
    <dbReference type="NCBI Taxonomy" id="1401079"/>
    <lineage>
        <taxon>Bacteria</taxon>
        <taxon>Bacillati</taxon>
        <taxon>Bacillota</taxon>
        <taxon>Clostridia</taxon>
        <taxon>Peptostreptococcales</taxon>
        <taxon>Anaerovoracaceae</taxon>
        <taxon>Mogibacterium</taxon>
    </lineage>
</organism>
<sequence>MFFSAIFTNLRHAEFAIKTDGMIGTINPTFLSNGLALPFRKQFKMDKKAEKERL</sequence>
<name>X8IVW6_9FIRM</name>
<protein>
    <submittedName>
        <fullName evidence="1">Uncharacterized protein</fullName>
    </submittedName>
</protein>
<dbReference type="EMBL" id="JALU01000005">
    <property type="protein sequence ID" value="EUC53349.1"/>
    <property type="molecule type" value="Genomic_DNA"/>
</dbReference>
<dbReference type="AlphaFoldDB" id="X8IVW6"/>